<dbReference type="RefSeq" id="WP_011369318.1">
    <property type="nucleotide sequence ID" value="NC_007519.1"/>
</dbReference>
<dbReference type="Gene3D" id="3.90.930.1">
    <property type="match status" value="1"/>
</dbReference>
<gene>
    <name evidence="2" type="ordered locus">Dde_3650</name>
</gene>
<name>Q30V53_OLEA2</name>
<proteinExistence type="predicted"/>
<evidence type="ECO:0000256" key="1">
    <source>
        <dbReference type="SAM" id="SignalP"/>
    </source>
</evidence>
<dbReference type="Proteomes" id="UP000002710">
    <property type="component" value="Chromosome"/>
</dbReference>
<evidence type="ECO:0008006" key="4">
    <source>
        <dbReference type="Google" id="ProtNLM"/>
    </source>
</evidence>
<feature type="chain" id="PRO_5004219621" description="MORN variant repeat-containing protein" evidence="1">
    <location>
        <begin position="23"/>
        <end position="418"/>
    </location>
</feature>
<protein>
    <recommendedName>
        <fullName evidence="4">MORN variant repeat-containing protein</fullName>
    </recommendedName>
</protein>
<sequence>MRSHSVLFIFCTCLAFCIGADAATGHRALAAQQDESWPAARVLHEEHYPDGTLKLRRTTSFSDMFETEYRYSRNGTLVSTTEYTDGKLRNVTEELGHGLQRQTSFHPDGVTPHWERTREAVGEGKFRTTRATGDSFVYRPDGTLKTRALYREGYKVLSEEFSPDGTMTIRRSHYKANDSLIPVHLLMQPGPPPRFCSALDRRVTTAAGDDVFQTITCSGSTRLLVTPFFSLRTEQLPSGGTLTTVLDSDGSALATLEPAQSHSKYVTLYAYDDIQAVLYKKKGIFGTTERSIFFKLRTPWPDTGHAGEGQSLCPYRLVQYYTSAVSMEFDEREELADLMLSRDKRIVHWLRLYGHTVVLDQRYDLRPDQESIITQVSVDCKTAGEVHFMGRPDHLAHPLEDGRVLHVTPKDLWLEEQP</sequence>
<dbReference type="EMBL" id="CP000112">
    <property type="protein sequence ID" value="ABB40443.1"/>
    <property type="molecule type" value="Genomic_DNA"/>
</dbReference>
<keyword evidence="3" id="KW-1185">Reference proteome</keyword>
<dbReference type="KEGG" id="dde:Dde_3650"/>
<reference evidence="2 3" key="1">
    <citation type="journal article" date="2011" name="J. Bacteriol.">
        <title>Complete genome sequence and updated annotation of Desulfovibrio alaskensis G20.</title>
        <authorList>
            <person name="Hauser L.J."/>
            <person name="Land M.L."/>
            <person name="Brown S.D."/>
            <person name="Larimer F."/>
            <person name="Keller K.L."/>
            <person name="Rapp-Giles B.J."/>
            <person name="Price M.N."/>
            <person name="Lin M."/>
            <person name="Bruce D.C."/>
            <person name="Detter J.C."/>
            <person name="Tapia R."/>
            <person name="Han C.S."/>
            <person name="Goodwin L.A."/>
            <person name="Cheng J.F."/>
            <person name="Pitluck S."/>
            <person name="Copeland A."/>
            <person name="Lucas S."/>
            <person name="Nolan M."/>
            <person name="Lapidus A.L."/>
            <person name="Palumbo A.V."/>
            <person name="Wall J.D."/>
        </authorList>
    </citation>
    <scope>NUCLEOTIDE SEQUENCE [LARGE SCALE GENOMIC DNA]</scope>
    <source>
        <strain evidence="3">ATCC BAA 1058 / DSM 17464 / G20</strain>
    </source>
</reference>
<organism evidence="2 3">
    <name type="scientific">Oleidesulfovibrio alaskensis (strain ATCC BAA-1058 / DSM 17464 / G20)</name>
    <name type="common">Desulfovibrio alaskensis</name>
    <dbReference type="NCBI Taxonomy" id="207559"/>
    <lineage>
        <taxon>Bacteria</taxon>
        <taxon>Pseudomonadati</taxon>
        <taxon>Thermodesulfobacteriota</taxon>
        <taxon>Desulfovibrionia</taxon>
        <taxon>Desulfovibrionales</taxon>
        <taxon>Desulfovibrionaceae</taxon>
        <taxon>Oleidesulfovibrio</taxon>
    </lineage>
</organism>
<evidence type="ECO:0000313" key="3">
    <source>
        <dbReference type="Proteomes" id="UP000002710"/>
    </source>
</evidence>
<evidence type="ECO:0000313" key="2">
    <source>
        <dbReference type="EMBL" id="ABB40443.1"/>
    </source>
</evidence>
<dbReference type="AlphaFoldDB" id="Q30V53"/>
<accession>Q30V53</accession>
<keyword evidence="1" id="KW-0732">Signal</keyword>
<dbReference type="HOGENOM" id="CLU_656770_0_0_7"/>
<dbReference type="STRING" id="207559.Dde_3650"/>
<feature type="signal peptide" evidence="1">
    <location>
        <begin position="1"/>
        <end position="22"/>
    </location>
</feature>